<evidence type="ECO:0000256" key="1">
    <source>
        <dbReference type="ARBA" id="ARBA00000798"/>
    </source>
</evidence>
<gene>
    <name evidence="8" type="ORF">F0145_15935</name>
</gene>
<reference evidence="8 9" key="1">
    <citation type="submission" date="2019-09" db="EMBL/GenBank/DDBJ databases">
        <title>Genome sequence and assembly of Adhaeribacter sp.</title>
        <authorList>
            <person name="Chhetri G."/>
        </authorList>
    </citation>
    <scope>NUCLEOTIDE SEQUENCE [LARGE SCALE GENOMIC DNA]</scope>
    <source>
        <strain evidence="8 9">DK36</strain>
    </source>
</reference>
<dbReference type="SUPFAM" id="SSF56024">
    <property type="entry name" value="Phospholipase D/nuclease"/>
    <property type="match status" value="1"/>
</dbReference>
<dbReference type="PANTHER" id="PTHR43856:SF1">
    <property type="entry name" value="MITOCHONDRIAL CARDIOLIPIN HYDROLASE"/>
    <property type="match status" value="1"/>
</dbReference>
<keyword evidence="4" id="KW-0378">Hydrolase</keyword>
<proteinExistence type="inferred from homology"/>
<dbReference type="Gene3D" id="3.30.870.10">
    <property type="entry name" value="Endonuclease Chain A"/>
    <property type="match status" value="1"/>
</dbReference>
<accession>A0A5M6D949</accession>
<dbReference type="EMBL" id="VWSF01000012">
    <property type="protein sequence ID" value="KAA5544064.1"/>
    <property type="molecule type" value="Genomic_DNA"/>
</dbReference>
<name>A0A5M6D949_9BACT</name>
<dbReference type="PROSITE" id="PS50035">
    <property type="entry name" value="PLD"/>
    <property type="match status" value="1"/>
</dbReference>
<keyword evidence="5" id="KW-0442">Lipid degradation</keyword>
<comment type="caution">
    <text evidence="8">The sequence shown here is derived from an EMBL/GenBank/DDBJ whole genome shotgun (WGS) entry which is preliminary data.</text>
</comment>
<dbReference type="InterPro" id="IPR025202">
    <property type="entry name" value="PLD-like_dom"/>
</dbReference>
<dbReference type="PANTHER" id="PTHR43856">
    <property type="entry name" value="CARDIOLIPIN HYDROLASE"/>
    <property type="match status" value="1"/>
</dbReference>
<protein>
    <recommendedName>
        <fullName evidence="3">phospholipase D</fullName>
        <ecNumber evidence="3">3.1.4.4</ecNumber>
    </recommendedName>
</protein>
<evidence type="ECO:0000256" key="4">
    <source>
        <dbReference type="ARBA" id="ARBA00022801"/>
    </source>
</evidence>
<dbReference type="Proteomes" id="UP000323426">
    <property type="component" value="Unassembled WGS sequence"/>
</dbReference>
<dbReference type="InterPro" id="IPR051406">
    <property type="entry name" value="PLD_domain"/>
</dbReference>
<feature type="domain" description="PLD phosphodiesterase" evidence="7">
    <location>
        <begin position="95"/>
        <end position="122"/>
    </location>
</feature>
<comment type="catalytic activity">
    <reaction evidence="1">
        <text>a 1,2-diacyl-sn-glycero-3-phosphocholine + H2O = a 1,2-diacyl-sn-glycero-3-phosphate + choline + H(+)</text>
        <dbReference type="Rhea" id="RHEA:14445"/>
        <dbReference type="ChEBI" id="CHEBI:15354"/>
        <dbReference type="ChEBI" id="CHEBI:15377"/>
        <dbReference type="ChEBI" id="CHEBI:15378"/>
        <dbReference type="ChEBI" id="CHEBI:57643"/>
        <dbReference type="ChEBI" id="CHEBI:58608"/>
        <dbReference type="EC" id="3.1.4.4"/>
    </reaction>
</comment>
<dbReference type="AlphaFoldDB" id="A0A5M6D949"/>
<dbReference type="CDD" id="cd09171">
    <property type="entry name" value="PLDc_vPLD6_like"/>
    <property type="match status" value="1"/>
</dbReference>
<dbReference type="RefSeq" id="WP_150089686.1">
    <property type="nucleotide sequence ID" value="NZ_VWSF01000012.1"/>
</dbReference>
<evidence type="ECO:0000313" key="8">
    <source>
        <dbReference type="EMBL" id="KAA5544064.1"/>
    </source>
</evidence>
<dbReference type="GO" id="GO:0016891">
    <property type="term" value="F:RNA endonuclease activity producing 5'-phosphomonoesters, hydrolytic mechanism"/>
    <property type="evidence" value="ECO:0007669"/>
    <property type="project" value="TreeGrafter"/>
</dbReference>
<dbReference type="Pfam" id="PF13091">
    <property type="entry name" value="PLDc_2"/>
    <property type="match status" value="1"/>
</dbReference>
<evidence type="ECO:0000313" key="9">
    <source>
        <dbReference type="Proteomes" id="UP000323426"/>
    </source>
</evidence>
<evidence type="ECO:0000256" key="5">
    <source>
        <dbReference type="ARBA" id="ARBA00022963"/>
    </source>
</evidence>
<sequence>MFSFFRSSPKTTSQAYFSPGETCLNAIISGINKVQRSLKICVFTISDDRITRAILQAHRKGVQVKILTDNEKLFDKGSDIRELAQAGVPVRIDNSPNHMHHKFAILDDKTVLTGSYNWTRSAALYNHENLITSGDTNLVKDFGREFDRLWAEMVPFK</sequence>
<evidence type="ECO:0000256" key="6">
    <source>
        <dbReference type="ARBA" id="ARBA00023098"/>
    </source>
</evidence>
<evidence type="ECO:0000256" key="3">
    <source>
        <dbReference type="ARBA" id="ARBA00012027"/>
    </source>
</evidence>
<dbReference type="GO" id="GO:0004630">
    <property type="term" value="F:phospholipase D activity"/>
    <property type="evidence" value="ECO:0007669"/>
    <property type="project" value="UniProtKB-EC"/>
</dbReference>
<dbReference type="GO" id="GO:0016042">
    <property type="term" value="P:lipid catabolic process"/>
    <property type="evidence" value="ECO:0007669"/>
    <property type="project" value="UniProtKB-KW"/>
</dbReference>
<dbReference type="InterPro" id="IPR001736">
    <property type="entry name" value="PLipase_D/transphosphatidylase"/>
</dbReference>
<dbReference type="EC" id="3.1.4.4" evidence="3"/>
<dbReference type="GO" id="GO:0006793">
    <property type="term" value="P:phosphorus metabolic process"/>
    <property type="evidence" value="ECO:0007669"/>
    <property type="project" value="UniProtKB-ARBA"/>
</dbReference>
<keyword evidence="9" id="KW-1185">Reference proteome</keyword>
<comment type="similarity">
    <text evidence="2">Belongs to the phospholipase D family.</text>
</comment>
<dbReference type="SMART" id="SM00155">
    <property type="entry name" value="PLDc"/>
    <property type="match status" value="1"/>
</dbReference>
<evidence type="ECO:0000259" key="7">
    <source>
        <dbReference type="PROSITE" id="PS50035"/>
    </source>
</evidence>
<organism evidence="8 9">
    <name type="scientific">Adhaeribacter rhizoryzae</name>
    <dbReference type="NCBI Taxonomy" id="2607907"/>
    <lineage>
        <taxon>Bacteria</taxon>
        <taxon>Pseudomonadati</taxon>
        <taxon>Bacteroidota</taxon>
        <taxon>Cytophagia</taxon>
        <taxon>Cytophagales</taxon>
        <taxon>Hymenobacteraceae</taxon>
        <taxon>Adhaeribacter</taxon>
    </lineage>
</organism>
<keyword evidence="6" id="KW-0443">Lipid metabolism</keyword>
<evidence type="ECO:0000256" key="2">
    <source>
        <dbReference type="ARBA" id="ARBA00008664"/>
    </source>
</evidence>